<organism evidence="1 2">
    <name type="scientific">Listeria cossartiae subsp. cayugensis</name>
    <dbReference type="NCBI Taxonomy" id="2713505"/>
    <lineage>
        <taxon>Bacteria</taxon>
        <taxon>Bacillati</taxon>
        <taxon>Bacillota</taxon>
        <taxon>Bacilli</taxon>
        <taxon>Bacillales</taxon>
        <taxon>Listeriaceae</taxon>
        <taxon>Listeria</taxon>
        <taxon>Listeria cossartiae</taxon>
    </lineage>
</organism>
<gene>
    <name evidence="1" type="ORF">QJV37_14300</name>
</gene>
<evidence type="ECO:0000313" key="2">
    <source>
        <dbReference type="Proteomes" id="UP001252688"/>
    </source>
</evidence>
<protein>
    <submittedName>
        <fullName evidence="1">Uncharacterized protein</fullName>
    </submittedName>
</protein>
<accession>A0ABU2ISA3</accession>
<reference evidence="1 2" key="1">
    <citation type="submission" date="2023-05" db="EMBL/GenBank/DDBJ databases">
        <title>A Combination of Whole Genome Sequencing and Metagenomics Reveals Diversity of Listeria spp. in Soil Collected from the Nantahala National Forest.</title>
        <authorList>
            <person name="Wang J."/>
            <person name="Schamp C.N."/>
            <person name="Hudson L.K."/>
            <person name="Chaggar H.K."/>
            <person name="Bryan D.W."/>
            <person name="Radosevich M."/>
            <person name="Denes T.G."/>
        </authorList>
    </citation>
    <scope>NUCLEOTIDE SEQUENCE [LARGE SCALE GENOMIC DNA]</scope>
    <source>
        <strain evidence="1 2">UTK S2-0002</strain>
    </source>
</reference>
<dbReference type="RefSeq" id="WP_311179044.1">
    <property type="nucleotide sequence ID" value="NZ_JASAZZ010000006.1"/>
</dbReference>
<dbReference type="EMBL" id="JASBAM010000006">
    <property type="protein sequence ID" value="MDT0115304.1"/>
    <property type="molecule type" value="Genomic_DNA"/>
</dbReference>
<evidence type="ECO:0000313" key="1">
    <source>
        <dbReference type="EMBL" id="MDT0115304.1"/>
    </source>
</evidence>
<proteinExistence type="predicted"/>
<comment type="caution">
    <text evidence="1">The sequence shown here is derived from an EMBL/GenBank/DDBJ whole genome shotgun (WGS) entry which is preliminary data.</text>
</comment>
<keyword evidence="2" id="KW-1185">Reference proteome</keyword>
<dbReference type="Proteomes" id="UP001252688">
    <property type="component" value="Unassembled WGS sequence"/>
</dbReference>
<sequence length="141" mass="16242">MTNKKEELSFEDRVILAAAEYMTREFSEEDDDLEEYMDSMVAHTKDYVEKGENIPIATGYVDEPYCELDAYIDVKNKSIFQVIDPFGDDECINLTFYEAETEEDFISFISDITLEEVAQADGDLVQEILDEKNAKNKGFSR</sequence>
<name>A0ABU2ISA3_9LIST</name>